<keyword evidence="3" id="KW-1185">Reference proteome</keyword>
<evidence type="ECO:0000313" key="2">
    <source>
        <dbReference type="EMBL" id="KZP28715.1"/>
    </source>
</evidence>
<dbReference type="PROSITE" id="PS00028">
    <property type="entry name" value="ZINC_FINGER_C2H2_1"/>
    <property type="match status" value="1"/>
</dbReference>
<feature type="domain" description="C2H2-type" evidence="1">
    <location>
        <begin position="37"/>
        <end position="60"/>
    </location>
</feature>
<accession>A0A166RVZ6</accession>
<proteinExistence type="predicted"/>
<dbReference type="InterPro" id="IPR013087">
    <property type="entry name" value="Znf_C2H2_type"/>
</dbReference>
<name>A0A166RVZ6_9AGAM</name>
<dbReference type="AlphaFoldDB" id="A0A166RVZ6"/>
<reference evidence="2 3" key="1">
    <citation type="journal article" date="2016" name="Mol. Biol. Evol.">
        <title>Comparative Genomics of Early-Diverging Mushroom-Forming Fungi Provides Insights into the Origins of Lignocellulose Decay Capabilities.</title>
        <authorList>
            <person name="Nagy L.G."/>
            <person name="Riley R."/>
            <person name="Tritt A."/>
            <person name="Adam C."/>
            <person name="Daum C."/>
            <person name="Floudas D."/>
            <person name="Sun H."/>
            <person name="Yadav J.S."/>
            <person name="Pangilinan J."/>
            <person name="Larsson K.H."/>
            <person name="Matsuura K."/>
            <person name="Barry K."/>
            <person name="Labutti K."/>
            <person name="Kuo R."/>
            <person name="Ohm R.A."/>
            <person name="Bhattacharya S.S."/>
            <person name="Shirouzu T."/>
            <person name="Yoshinaga Y."/>
            <person name="Martin F.M."/>
            <person name="Grigoriev I.V."/>
            <person name="Hibbett D.S."/>
        </authorList>
    </citation>
    <scope>NUCLEOTIDE SEQUENCE [LARGE SCALE GENOMIC DNA]</scope>
    <source>
        <strain evidence="2 3">CBS 109695</strain>
    </source>
</reference>
<sequence>LQCTLPPTCNPPRNHPTLIASTRDLEAHYARYHAHVCESQGCGCVFPDARLLDLHQTELHDPLAALRKEKGEKIVGWLLI</sequence>
<evidence type="ECO:0000259" key="1">
    <source>
        <dbReference type="PROSITE" id="PS00028"/>
    </source>
</evidence>
<dbReference type="Proteomes" id="UP000076532">
    <property type="component" value="Unassembled WGS sequence"/>
</dbReference>
<organism evidence="2 3">
    <name type="scientific">Athelia psychrophila</name>
    <dbReference type="NCBI Taxonomy" id="1759441"/>
    <lineage>
        <taxon>Eukaryota</taxon>
        <taxon>Fungi</taxon>
        <taxon>Dikarya</taxon>
        <taxon>Basidiomycota</taxon>
        <taxon>Agaricomycotina</taxon>
        <taxon>Agaricomycetes</taxon>
        <taxon>Agaricomycetidae</taxon>
        <taxon>Atheliales</taxon>
        <taxon>Atheliaceae</taxon>
        <taxon>Athelia</taxon>
    </lineage>
</organism>
<evidence type="ECO:0000313" key="3">
    <source>
        <dbReference type="Proteomes" id="UP000076532"/>
    </source>
</evidence>
<dbReference type="OrthoDB" id="18440at2759"/>
<feature type="non-terminal residue" evidence="2">
    <location>
        <position position="80"/>
    </location>
</feature>
<gene>
    <name evidence="2" type="ORF">FIBSPDRAFT_667993</name>
</gene>
<dbReference type="EMBL" id="KV417502">
    <property type="protein sequence ID" value="KZP28715.1"/>
    <property type="molecule type" value="Genomic_DNA"/>
</dbReference>
<protein>
    <recommendedName>
        <fullName evidence="1">C2H2-type domain-containing protein</fullName>
    </recommendedName>
</protein>
<feature type="non-terminal residue" evidence="2">
    <location>
        <position position="1"/>
    </location>
</feature>